<dbReference type="Gene3D" id="3.20.20.80">
    <property type="entry name" value="Glycosidases"/>
    <property type="match status" value="1"/>
</dbReference>
<name>A0A0G0UN17_9BACT</name>
<evidence type="ECO:0000313" key="2">
    <source>
        <dbReference type="Proteomes" id="UP000034275"/>
    </source>
</evidence>
<dbReference type="SUPFAM" id="SSF51445">
    <property type="entry name" value="(Trans)glycosidases"/>
    <property type="match status" value="1"/>
</dbReference>
<organism evidence="1 2">
    <name type="scientific">Candidatus Woesebacteria bacterium GW2011_GWD1_41_12</name>
    <dbReference type="NCBI Taxonomy" id="1618593"/>
    <lineage>
        <taxon>Bacteria</taxon>
        <taxon>Candidatus Woeseibacteriota</taxon>
    </lineage>
</organism>
<dbReference type="EMBL" id="LCAL01000018">
    <property type="protein sequence ID" value="KKR90134.1"/>
    <property type="molecule type" value="Genomic_DNA"/>
</dbReference>
<accession>A0A0G0UN17</accession>
<dbReference type="AlphaFoldDB" id="A0A0G0UN17"/>
<comment type="caution">
    <text evidence="1">The sequence shown here is derived from an EMBL/GenBank/DDBJ whole genome shotgun (WGS) entry which is preliminary data.</text>
</comment>
<sequence length="466" mass="52366">MKKILLFISAFILLFAFFTTGIYAKSDPTSVANNKFGIHITNEKDLVEAARLVNSSGGDWGYVTFVITEAERDHNRWQQIFDQMRKLHLIPVVRIATKANGDNWEIPKQEEIGNWIAFLNSLNWVTQNRYVIIGNEPNHAKEWGGEIDPAAYATYLAAFANALHQASADFYVLPAGLDASATATGKTMDEATFIKRMIVTEANLFDNLDGWVSHSYPNPDFAGKVTDTGRGSVWTFDWELNYLKSLEIYKDLPVFITETGWSNQKVNQEEIGSFYDYAFKNVWNDKRVIAVTPFILNYPNEPFSEFSWKKGDGSLYPYFEVYKDIPKVSGEPQQIQSGQILGALAQPVAFSESDFVGLIVAKNTGQSIWSAGSVNIVGDNGELLFRNTLFFDVEPPKTGLIIFRATPVQKTGIFIKSIYLADSSGKRITNSFPIEALIVKANKMQIDSFFAKISSYLRNTLSTVRF</sequence>
<gene>
    <name evidence="1" type="ORF">UU39_C0018G0007</name>
</gene>
<evidence type="ECO:0008006" key="3">
    <source>
        <dbReference type="Google" id="ProtNLM"/>
    </source>
</evidence>
<evidence type="ECO:0000313" key="1">
    <source>
        <dbReference type="EMBL" id="KKR90134.1"/>
    </source>
</evidence>
<dbReference type="InterPro" id="IPR017853">
    <property type="entry name" value="GH"/>
</dbReference>
<dbReference type="Proteomes" id="UP000034275">
    <property type="component" value="Unassembled WGS sequence"/>
</dbReference>
<proteinExistence type="predicted"/>
<protein>
    <recommendedName>
        <fullName evidence="3">Asl1-like glycosyl hydrolase catalytic domain-containing protein</fullName>
    </recommendedName>
</protein>
<reference evidence="1 2" key="1">
    <citation type="journal article" date="2015" name="Nature">
        <title>rRNA introns, odd ribosomes, and small enigmatic genomes across a large radiation of phyla.</title>
        <authorList>
            <person name="Brown C.T."/>
            <person name="Hug L.A."/>
            <person name="Thomas B.C."/>
            <person name="Sharon I."/>
            <person name="Castelle C.J."/>
            <person name="Singh A."/>
            <person name="Wilkins M.J."/>
            <person name="Williams K.H."/>
            <person name="Banfield J.F."/>
        </authorList>
    </citation>
    <scope>NUCLEOTIDE SEQUENCE [LARGE SCALE GENOMIC DNA]</scope>
</reference>